<sequence>MMFNPGDGVILLGDATTHGGRVISGQARYQVNGKPVAVVGDKVSCPKKGHGVCSIVEGHPTITLDGIPVAFHGCHTSCGAKLISASGGRHGLG</sequence>
<dbReference type="Pfam" id="PF05488">
    <property type="entry name" value="PAAR_motif"/>
    <property type="match status" value="1"/>
</dbReference>
<reference evidence="1 3" key="1">
    <citation type="submission" date="2023-04" db="EMBL/GenBank/DDBJ databases">
        <title>A long-awaited taxogenomic arrangement of the family Halomonadaceae.</title>
        <authorList>
            <person name="De La Haba R."/>
            <person name="Chuvochina M."/>
            <person name="Wittouck S."/>
            <person name="Arahal D.R."/>
            <person name="Sanchez-Porro C."/>
            <person name="Hugenholtz P."/>
            <person name="Ventosa A."/>
        </authorList>
    </citation>
    <scope>NUCLEOTIDE SEQUENCE [LARGE SCALE GENOMIC DNA]</scope>
    <source>
        <strain evidence="1 3">DSM 17332</strain>
    </source>
</reference>
<gene>
    <name evidence="1" type="ORF">QC820_14320</name>
    <name evidence="2" type="ORF">QC820_16580</name>
</gene>
<name>A0ABU1GPQ6_9GAMM</name>
<dbReference type="Gene3D" id="2.60.200.60">
    <property type="match status" value="1"/>
</dbReference>
<evidence type="ECO:0000313" key="1">
    <source>
        <dbReference type="EMBL" id="MDR5893986.1"/>
    </source>
</evidence>
<comment type="caution">
    <text evidence="1">The sequence shown here is derived from an EMBL/GenBank/DDBJ whole genome shotgun (WGS) entry which is preliminary data.</text>
</comment>
<dbReference type="RefSeq" id="WP_309637413.1">
    <property type="nucleotide sequence ID" value="NZ_JARWAL010000013.1"/>
</dbReference>
<proteinExistence type="predicted"/>
<dbReference type="EMBL" id="JARWAL010000013">
    <property type="protein sequence ID" value="MDR5893986.1"/>
    <property type="molecule type" value="Genomic_DNA"/>
</dbReference>
<dbReference type="Proteomes" id="UP001252270">
    <property type="component" value="Unassembled WGS sequence"/>
</dbReference>
<evidence type="ECO:0000313" key="2">
    <source>
        <dbReference type="EMBL" id="MDR5894407.1"/>
    </source>
</evidence>
<keyword evidence="3" id="KW-1185">Reference proteome</keyword>
<protein>
    <submittedName>
        <fullName evidence="1">PAAR domain-containing protein</fullName>
    </submittedName>
</protein>
<evidence type="ECO:0000313" key="3">
    <source>
        <dbReference type="Proteomes" id="UP001252270"/>
    </source>
</evidence>
<dbReference type="InterPro" id="IPR008727">
    <property type="entry name" value="PAAR_motif"/>
</dbReference>
<organism evidence="1 3">
    <name type="scientific">Halomonas mongoliensis</name>
    <dbReference type="NCBI Taxonomy" id="321265"/>
    <lineage>
        <taxon>Bacteria</taxon>
        <taxon>Pseudomonadati</taxon>
        <taxon>Pseudomonadota</taxon>
        <taxon>Gammaproteobacteria</taxon>
        <taxon>Oceanospirillales</taxon>
        <taxon>Halomonadaceae</taxon>
        <taxon>Halomonas</taxon>
    </lineage>
</organism>
<dbReference type="CDD" id="cd14744">
    <property type="entry name" value="PAAR_CT_2"/>
    <property type="match status" value="1"/>
</dbReference>
<dbReference type="EMBL" id="JARWAL010000031">
    <property type="protein sequence ID" value="MDR5894407.1"/>
    <property type="molecule type" value="Genomic_DNA"/>
</dbReference>
<accession>A0ABU1GPQ6</accession>